<comment type="similarity">
    <text evidence="5">Belongs to the TPT transporter family. SLC35D subfamily.</text>
</comment>
<dbReference type="Proteomes" id="UP000245609">
    <property type="component" value="Unassembled WGS sequence"/>
</dbReference>
<dbReference type="NCBIfam" id="TIGR00803">
    <property type="entry name" value="nst"/>
    <property type="match status" value="1"/>
</dbReference>
<evidence type="ECO:0000256" key="2">
    <source>
        <dbReference type="ARBA" id="ARBA00022692"/>
    </source>
</evidence>
<evidence type="ECO:0000256" key="5">
    <source>
        <dbReference type="RuleBase" id="RU367097"/>
    </source>
</evidence>
<dbReference type="GO" id="GO:0005789">
    <property type="term" value="C:endoplasmic reticulum membrane"/>
    <property type="evidence" value="ECO:0007669"/>
    <property type="project" value="UniProtKB-SubCell"/>
</dbReference>
<dbReference type="AlphaFoldDB" id="A0A2T9ZFE4"/>
<keyword evidence="3 5" id="KW-1133">Transmembrane helix</keyword>
<comment type="subcellular location">
    <subcellularLocation>
        <location evidence="5">Golgi apparatus membrane</location>
        <topology evidence="5">Multi-pass membrane protein</topology>
    </subcellularLocation>
    <subcellularLocation>
        <location evidence="5">Cytoplasmic vesicle membrane</location>
        <topology evidence="5">Multi-pass membrane protein</topology>
    </subcellularLocation>
    <subcellularLocation>
        <location evidence="5">Endoplasmic reticulum membrane</location>
        <topology evidence="5">Multi-pass membrane protein</topology>
    </subcellularLocation>
    <subcellularLocation>
        <location evidence="1">Membrane</location>
        <topology evidence="1">Multi-pass membrane protein</topology>
    </subcellularLocation>
</comment>
<proteinExistence type="inferred from homology"/>
<feature type="transmembrane region" description="Helical" evidence="5">
    <location>
        <begin position="35"/>
        <end position="55"/>
    </location>
</feature>
<evidence type="ECO:0000256" key="1">
    <source>
        <dbReference type="ARBA" id="ARBA00004141"/>
    </source>
</evidence>
<evidence type="ECO:0000256" key="4">
    <source>
        <dbReference type="ARBA" id="ARBA00023136"/>
    </source>
</evidence>
<protein>
    <recommendedName>
        <fullName evidence="5">GDP-mannose transporter</fullName>
        <shortName evidence="5">GMT</shortName>
    </recommendedName>
</protein>
<feature type="transmembrane region" description="Helical" evidence="5">
    <location>
        <begin position="249"/>
        <end position="266"/>
    </location>
</feature>
<feature type="transmembrane region" description="Helical" evidence="5">
    <location>
        <begin position="94"/>
        <end position="113"/>
    </location>
</feature>
<dbReference type="GO" id="GO:0000139">
    <property type="term" value="C:Golgi membrane"/>
    <property type="evidence" value="ECO:0007669"/>
    <property type="project" value="UniProtKB-SubCell"/>
</dbReference>
<dbReference type="GO" id="GO:0030659">
    <property type="term" value="C:cytoplasmic vesicle membrane"/>
    <property type="evidence" value="ECO:0007669"/>
    <property type="project" value="UniProtKB-SubCell"/>
</dbReference>
<feature type="compositionally biased region" description="Basic and acidic residues" evidence="6">
    <location>
        <begin position="290"/>
        <end position="299"/>
    </location>
</feature>
<name>A0A2T9ZFE4_9FUNG</name>
<evidence type="ECO:0000256" key="6">
    <source>
        <dbReference type="SAM" id="MobiDB-lite"/>
    </source>
</evidence>
<dbReference type="OrthoDB" id="417037at2759"/>
<keyword evidence="4 5" id="KW-0472">Membrane</keyword>
<dbReference type="EMBL" id="MBFS01000252">
    <property type="protein sequence ID" value="PVV03291.1"/>
    <property type="molecule type" value="Genomic_DNA"/>
</dbReference>
<feature type="transmembrane region" description="Helical" evidence="5">
    <location>
        <begin position="119"/>
        <end position="139"/>
    </location>
</feature>
<keyword evidence="5" id="KW-0968">Cytoplasmic vesicle</keyword>
<keyword evidence="5" id="KW-0256">Endoplasmic reticulum</keyword>
<keyword evidence="2 5" id="KW-0812">Transmembrane</keyword>
<dbReference type="PANTHER" id="PTHR11132">
    <property type="entry name" value="SOLUTE CARRIER FAMILY 35"/>
    <property type="match status" value="1"/>
</dbReference>
<feature type="non-terminal residue" evidence="7">
    <location>
        <position position="1"/>
    </location>
</feature>
<keyword evidence="5" id="KW-0333">Golgi apparatus</keyword>
<gene>
    <name evidence="7" type="ORF">BB560_002240</name>
</gene>
<sequence length="299" mass="33017">NGSCKISSRSADSGVLRILNHNDSDKQVCAFRISFSYGVLCFGYSVAVLQVFMLYTGAKALQYLNVPLFTVFKNLTIIAVAYGERFVFGSQVSSLMLVSFGLMILSSLVGGINDISFNFYGYFWMGLNCFASASFVISMRKTIGSVKFKDFDTVYYNNMLTLFMFVFLSLLSEPWTDFISFYSLEINKAELSRYIYSNAASGIAAFMISYTSAWCLRVTSSTTYSMVGALNKLPIALFAMIWFPDPVTFGGVLAVFLGFAAGIVYSKAKDKLAREKPQGEQILPPPVTARDSKPEGISS</sequence>
<dbReference type="STRING" id="133381.A0A2T9ZFE4"/>
<keyword evidence="5" id="KW-0762">Sugar transport</keyword>
<dbReference type="InterPro" id="IPR037185">
    <property type="entry name" value="EmrE-like"/>
</dbReference>
<feature type="transmembrane region" description="Helical" evidence="5">
    <location>
        <begin position="61"/>
        <end position="82"/>
    </location>
</feature>
<feature type="region of interest" description="Disordered" evidence="6">
    <location>
        <begin position="274"/>
        <end position="299"/>
    </location>
</feature>
<reference evidence="7 8" key="1">
    <citation type="journal article" date="2018" name="MBio">
        <title>Comparative Genomics Reveals the Core Gene Toolbox for the Fungus-Insect Symbiosis.</title>
        <authorList>
            <person name="Wang Y."/>
            <person name="Stata M."/>
            <person name="Wang W."/>
            <person name="Stajich J.E."/>
            <person name="White M.M."/>
            <person name="Moncalvo J.M."/>
        </authorList>
    </citation>
    <scope>NUCLEOTIDE SEQUENCE [LARGE SCALE GENOMIC DNA]</scope>
    <source>
        <strain evidence="7 8">SC-DP-2</strain>
    </source>
</reference>
<accession>A0A2T9ZFE4</accession>
<dbReference type="SUPFAM" id="SSF103481">
    <property type="entry name" value="Multidrug resistance efflux transporter EmrE"/>
    <property type="match status" value="1"/>
</dbReference>
<feature type="transmembrane region" description="Helical" evidence="5">
    <location>
        <begin position="160"/>
        <end position="182"/>
    </location>
</feature>
<comment type="subunit">
    <text evidence="5">Homooligomer.</text>
</comment>
<evidence type="ECO:0000313" key="7">
    <source>
        <dbReference type="EMBL" id="PVV03291.1"/>
    </source>
</evidence>
<dbReference type="InterPro" id="IPR050186">
    <property type="entry name" value="TPT_transporter"/>
</dbReference>
<feature type="transmembrane region" description="Helical" evidence="5">
    <location>
        <begin position="223"/>
        <end position="243"/>
    </location>
</feature>
<organism evidence="7 8">
    <name type="scientific">Smittium megazygosporum</name>
    <dbReference type="NCBI Taxonomy" id="133381"/>
    <lineage>
        <taxon>Eukaryota</taxon>
        <taxon>Fungi</taxon>
        <taxon>Fungi incertae sedis</taxon>
        <taxon>Zoopagomycota</taxon>
        <taxon>Kickxellomycotina</taxon>
        <taxon>Harpellomycetes</taxon>
        <taxon>Harpellales</taxon>
        <taxon>Legeriomycetaceae</taxon>
        <taxon>Smittium</taxon>
    </lineage>
</organism>
<keyword evidence="5" id="KW-0813">Transport</keyword>
<keyword evidence="8" id="KW-1185">Reference proteome</keyword>
<feature type="transmembrane region" description="Helical" evidence="5">
    <location>
        <begin position="194"/>
        <end position="216"/>
    </location>
</feature>
<evidence type="ECO:0000313" key="8">
    <source>
        <dbReference type="Proteomes" id="UP000245609"/>
    </source>
</evidence>
<evidence type="ECO:0000256" key="3">
    <source>
        <dbReference type="ARBA" id="ARBA00022989"/>
    </source>
</evidence>
<comment type="caution">
    <text evidence="7">The sequence shown here is derived from an EMBL/GenBank/DDBJ whole genome shotgun (WGS) entry which is preliminary data.</text>
</comment>
<comment type="function">
    <text evidence="5">Involved in the import of GDP-mannose from the cytoplasm into the Golgi lumen.</text>
</comment>